<reference evidence="1 2" key="1">
    <citation type="submission" date="2019-06" db="EMBL/GenBank/DDBJ databases">
        <title>Whole genome shotgun sequence of Glutamicibacter nicotianae NBRC 14234.</title>
        <authorList>
            <person name="Hosoyama A."/>
            <person name="Uohara A."/>
            <person name="Ohji S."/>
            <person name="Ichikawa N."/>
        </authorList>
    </citation>
    <scope>NUCLEOTIDE SEQUENCE [LARGE SCALE GENOMIC DNA]</scope>
    <source>
        <strain evidence="1 2">NBRC 14234</strain>
    </source>
</reference>
<organism evidence="1 2">
    <name type="scientific">Glutamicibacter nicotianae</name>
    <name type="common">Arthrobacter nicotianae</name>
    <dbReference type="NCBI Taxonomy" id="37929"/>
    <lineage>
        <taxon>Bacteria</taxon>
        <taxon>Bacillati</taxon>
        <taxon>Actinomycetota</taxon>
        <taxon>Actinomycetes</taxon>
        <taxon>Micrococcales</taxon>
        <taxon>Micrococcaceae</taxon>
        <taxon>Glutamicibacter</taxon>
    </lineage>
</organism>
<dbReference type="Proteomes" id="UP000316242">
    <property type="component" value="Unassembled WGS sequence"/>
</dbReference>
<dbReference type="EMBL" id="BJNE01000006">
    <property type="protein sequence ID" value="GEC12629.1"/>
    <property type="molecule type" value="Genomic_DNA"/>
</dbReference>
<evidence type="ECO:0000313" key="1">
    <source>
        <dbReference type="EMBL" id="GEC12629.1"/>
    </source>
</evidence>
<name>A0ABQ0RLH5_GLUNI</name>
<protein>
    <submittedName>
        <fullName evidence="1">Uncharacterized protein</fullName>
    </submittedName>
</protein>
<keyword evidence="2" id="KW-1185">Reference proteome</keyword>
<comment type="caution">
    <text evidence="1">The sequence shown here is derived from an EMBL/GenBank/DDBJ whole genome shotgun (WGS) entry which is preliminary data.</text>
</comment>
<accession>A0ABQ0RLH5</accession>
<sequence>MRNLAQGTTLALADVAQDIADFMTEYYHFVLLLLGLDHMGFSHIAPTDDTIDSYGLLDHEFSLCS</sequence>
<proteinExistence type="predicted"/>
<gene>
    <name evidence="1" type="ORF">ANI01nite_18320</name>
</gene>
<evidence type="ECO:0000313" key="2">
    <source>
        <dbReference type="Proteomes" id="UP000316242"/>
    </source>
</evidence>